<evidence type="ECO:0000256" key="6">
    <source>
        <dbReference type="ARBA" id="ARBA00012682"/>
    </source>
</evidence>
<dbReference type="GO" id="GO:0004784">
    <property type="term" value="F:superoxide dismutase activity"/>
    <property type="evidence" value="ECO:0007669"/>
    <property type="project" value="UniProtKB-EC"/>
</dbReference>
<proteinExistence type="inferred from homology"/>
<feature type="domain" description="TNase-like" evidence="21">
    <location>
        <begin position="203"/>
        <end position="342"/>
    </location>
</feature>
<evidence type="ECO:0000256" key="2">
    <source>
        <dbReference type="ARBA" id="ARBA00001947"/>
    </source>
</evidence>
<evidence type="ECO:0000313" key="22">
    <source>
        <dbReference type="EMBL" id="TDZ21053.1"/>
    </source>
</evidence>
<comment type="caution">
    <text evidence="22">The sequence shown here is derived from an EMBL/GenBank/DDBJ whole genome shotgun (WGS) entry which is preliminary data.</text>
</comment>
<dbReference type="SMART" id="SM00333">
    <property type="entry name" value="TUDOR"/>
    <property type="match status" value="1"/>
</dbReference>
<dbReference type="PROSITE" id="PS50304">
    <property type="entry name" value="TUDOR"/>
    <property type="match status" value="1"/>
</dbReference>
<feature type="domain" description="Tudor" evidence="20">
    <location>
        <begin position="898"/>
        <end position="958"/>
    </location>
</feature>
<keyword evidence="11" id="KW-0597">Phosphoprotein</keyword>
<evidence type="ECO:0000256" key="7">
    <source>
        <dbReference type="ARBA" id="ARBA00013404"/>
    </source>
</evidence>
<evidence type="ECO:0000259" key="20">
    <source>
        <dbReference type="PROSITE" id="PS50304"/>
    </source>
</evidence>
<evidence type="ECO:0000259" key="21">
    <source>
        <dbReference type="PROSITE" id="PS50830"/>
    </source>
</evidence>
<feature type="domain" description="TNase-like" evidence="21">
    <location>
        <begin position="365"/>
        <end position="509"/>
    </location>
</feature>
<dbReference type="InterPro" id="IPR002999">
    <property type="entry name" value="Tudor"/>
</dbReference>
<name>A0A484FSZ0_COLOR</name>
<accession>A0A484FSZ0</accession>
<reference evidence="23" key="1">
    <citation type="journal article" date="2013" name="New Phytol.">
        <title>Comparative genomic and transcriptomic analyses reveal the hemibiotrophic stage shift of Colletotrichum fungi.</title>
        <authorList>
            <person name="Gan P."/>
            <person name="Ikeda K."/>
            <person name="Irieda H."/>
            <person name="Narusaka M."/>
            <person name="O'Connell R.J."/>
            <person name="Narusaka Y."/>
            <person name="Takano Y."/>
            <person name="Kubo Y."/>
            <person name="Shirasu K."/>
        </authorList>
    </citation>
    <scope>NUCLEOTIDE SEQUENCE [LARGE SCALE GENOMIC DNA]</scope>
    <source>
        <strain evidence="23">104-T / ATCC 96160 / CBS 514.97 / LARS 414 / MAFF 240422</strain>
    </source>
</reference>
<dbReference type="FunFam" id="2.40.50.90:FF:000030">
    <property type="entry name" value="Transcription factor (Snd1/p100), putative"/>
    <property type="match status" value="1"/>
</dbReference>
<dbReference type="CDD" id="cd00305">
    <property type="entry name" value="Cu-Zn_Superoxide_Dismutase"/>
    <property type="match status" value="1"/>
</dbReference>
<evidence type="ECO:0000256" key="12">
    <source>
        <dbReference type="ARBA" id="ARBA00022723"/>
    </source>
</evidence>
<dbReference type="PANTHER" id="PTHR12302:SF2">
    <property type="entry name" value="STAPHYLOCOCCAL NUCLEASE DOMAIN-CONTAINING PROTEIN 1"/>
    <property type="match status" value="1"/>
</dbReference>
<keyword evidence="14" id="KW-0862">Zinc</keyword>
<evidence type="ECO:0000256" key="17">
    <source>
        <dbReference type="ARBA" id="ARBA00023008"/>
    </source>
</evidence>
<dbReference type="PROSITE" id="PS00332">
    <property type="entry name" value="SOD_CU_ZN_2"/>
    <property type="match status" value="1"/>
</dbReference>
<dbReference type="InterPro" id="IPR036423">
    <property type="entry name" value="SOD-like_Cu/Zn_dom_sf"/>
</dbReference>
<feature type="domain" description="TNase-like" evidence="21">
    <location>
        <begin position="517"/>
        <end position="655"/>
    </location>
</feature>
<keyword evidence="15" id="KW-0049">Antioxidant</keyword>
<dbReference type="GO" id="GO:0006402">
    <property type="term" value="P:mRNA catabolic process"/>
    <property type="evidence" value="ECO:0007669"/>
    <property type="project" value="TreeGrafter"/>
</dbReference>
<dbReference type="FunFam" id="2.40.50.90:FF:000001">
    <property type="entry name" value="Staphylococcal nuclease domain-containing protein"/>
    <property type="match status" value="1"/>
</dbReference>
<gene>
    <name evidence="22" type="primary">snd1</name>
    <name evidence="22" type="ORF">Cob_v005730</name>
</gene>
<feature type="domain" description="TNase-like" evidence="21">
    <location>
        <begin position="684"/>
        <end position="817"/>
    </location>
</feature>
<dbReference type="InterPro" id="IPR001424">
    <property type="entry name" value="SOD_Cu_Zn_dom"/>
</dbReference>
<protein>
    <recommendedName>
        <fullName evidence="7">Probable endonuclease LCL3</fullName>
        <ecNumber evidence="6">1.15.1.1</ecNumber>
    </recommendedName>
    <alternativeName>
        <fullName evidence="8">Probable endonuclease lcl3</fullName>
    </alternativeName>
    <alternativeName>
        <fullName evidence="9">Superoxide dismutase [Cu-Zn]</fullName>
    </alternativeName>
</protein>
<dbReference type="GO" id="GO:0005634">
    <property type="term" value="C:nucleus"/>
    <property type="evidence" value="ECO:0007669"/>
    <property type="project" value="TreeGrafter"/>
</dbReference>
<dbReference type="FunFam" id="2.40.50.90:FF:000010">
    <property type="entry name" value="Ribonuclease"/>
    <property type="match status" value="1"/>
</dbReference>
<organism evidence="22 23">
    <name type="scientific">Colletotrichum orbiculare (strain 104-T / ATCC 96160 / CBS 514.97 / LARS 414 / MAFF 240422)</name>
    <name type="common">Cucumber anthracnose fungus</name>
    <name type="synonym">Colletotrichum lagenarium</name>
    <dbReference type="NCBI Taxonomy" id="1213857"/>
    <lineage>
        <taxon>Eukaryota</taxon>
        <taxon>Fungi</taxon>
        <taxon>Dikarya</taxon>
        <taxon>Ascomycota</taxon>
        <taxon>Pezizomycotina</taxon>
        <taxon>Sordariomycetes</taxon>
        <taxon>Hypocreomycetidae</taxon>
        <taxon>Glomerellales</taxon>
        <taxon>Glomerellaceae</taxon>
        <taxon>Colletotrichum</taxon>
        <taxon>Colletotrichum orbiculare species complex</taxon>
    </lineage>
</organism>
<dbReference type="Gene3D" id="2.30.30.140">
    <property type="match status" value="1"/>
</dbReference>
<evidence type="ECO:0000256" key="5">
    <source>
        <dbReference type="ARBA" id="ARBA00011738"/>
    </source>
</evidence>
<evidence type="ECO:0000313" key="23">
    <source>
        <dbReference type="Proteomes" id="UP000014480"/>
    </source>
</evidence>
<evidence type="ECO:0000256" key="14">
    <source>
        <dbReference type="ARBA" id="ARBA00022833"/>
    </source>
</evidence>
<dbReference type="GO" id="GO:0004518">
    <property type="term" value="F:nuclease activity"/>
    <property type="evidence" value="ECO:0007669"/>
    <property type="project" value="TreeGrafter"/>
</dbReference>
<evidence type="ECO:0000256" key="10">
    <source>
        <dbReference type="ARBA" id="ARBA00022490"/>
    </source>
</evidence>
<dbReference type="InterPro" id="IPR016071">
    <property type="entry name" value="Staphylococal_nuclease_OB-fold"/>
</dbReference>
<evidence type="ECO:0000256" key="3">
    <source>
        <dbReference type="ARBA" id="ARBA00004496"/>
    </source>
</evidence>
<comment type="similarity">
    <text evidence="4">Belongs to the Cu-Zn superoxide dismutase family.</text>
</comment>
<evidence type="ECO:0000256" key="16">
    <source>
        <dbReference type="ARBA" id="ARBA00023002"/>
    </source>
</evidence>
<dbReference type="InterPro" id="IPR035437">
    <property type="entry name" value="SNase_OB-fold_sf"/>
</dbReference>
<dbReference type="GO" id="GO:0046872">
    <property type="term" value="F:metal ion binding"/>
    <property type="evidence" value="ECO:0007669"/>
    <property type="project" value="UniProtKB-KW"/>
</dbReference>
<dbReference type="EMBL" id="AMCV02000015">
    <property type="protein sequence ID" value="TDZ21053.1"/>
    <property type="molecule type" value="Genomic_DNA"/>
</dbReference>
<evidence type="ECO:0000256" key="8">
    <source>
        <dbReference type="ARBA" id="ARBA00014651"/>
    </source>
</evidence>
<dbReference type="PROSITE" id="PS50830">
    <property type="entry name" value="TNASE_3"/>
    <property type="match status" value="4"/>
</dbReference>
<keyword evidence="10" id="KW-0963">Cytoplasm</keyword>
<dbReference type="Pfam" id="PF00080">
    <property type="entry name" value="Sod_Cu"/>
    <property type="match status" value="1"/>
</dbReference>
<dbReference type="STRING" id="1213857.A0A484FSZ0"/>
<keyword evidence="12" id="KW-0479">Metal-binding</keyword>
<dbReference type="SUPFAM" id="SSF50199">
    <property type="entry name" value="Staphylococcal nuclease"/>
    <property type="match status" value="5"/>
</dbReference>
<dbReference type="OrthoDB" id="10023235at2759"/>
<dbReference type="FunFam" id="2.60.40.200:FF:000001">
    <property type="entry name" value="Superoxide dismutase [Cu-Zn]"/>
    <property type="match status" value="1"/>
</dbReference>
<dbReference type="Gene3D" id="2.60.40.200">
    <property type="entry name" value="Superoxide dismutase, copper/zinc binding domain"/>
    <property type="match status" value="1"/>
</dbReference>
<keyword evidence="18" id="KW-1015">Disulfide bond</keyword>
<evidence type="ECO:0000256" key="15">
    <source>
        <dbReference type="ARBA" id="ARBA00022862"/>
    </source>
</evidence>
<dbReference type="GO" id="GO:0003723">
    <property type="term" value="F:RNA binding"/>
    <property type="evidence" value="ECO:0007669"/>
    <property type="project" value="TreeGrafter"/>
</dbReference>
<evidence type="ECO:0000256" key="18">
    <source>
        <dbReference type="ARBA" id="ARBA00023157"/>
    </source>
</evidence>
<comment type="cofactor">
    <cofactor evidence="1">
        <name>Cu cation</name>
        <dbReference type="ChEBI" id="CHEBI:23378"/>
    </cofactor>
</comment>
<dbReference type="Pfam" id="PF00567">
    <property type="entry name" value="TUDOR"/>
    <property type="match status" value="1"/>
</dbReference>
<sequence length="1087" mass="119044">MVKAVAVVRGDSKVTGSIVFEQESESAPTKITWDISGNDANAKRGMHIHTFGDNTNGCTSAGPHFNPHNKTHGAPSDENRHVGDLGNIETDANGNSKGTVNDSFVKLIGPESVIGRTVVVHGGTDDLGKGDNEESLKTGNAGPRPACGVIAFPSCPPELQQQQLLSVESNIHTTSGHSPLPLILPLNKTLLILFSILNISHPHPHSYSLKSVLSGDTLVLTSPNNPKAEKVFSLAYVTAPRLSKDGDEPFAFQSREYLREHAVGKQIQCTTAYTVNSGREFGTVLLSREGPSLPDEAVKAGWLKVREEAGRKDDDEATVQRLENLRQLEAQAKSEGTGVWSGNNGNIEVQNDLGGPDFLKQWKGKTVDGIVERVLSGDRSLVRLLLSDKKHVQVMTLLAGIRTPATERTVQSTGQTQPAEEFGNEAKTFVEEKLLQRRVKVDIVGASAQGQLVASLIHPNGNRNIAEFLLQEGLARCNDFHSTMLGEKMAALRSAEKTAQGKKLRLHQHHVAKADGSQSDMIVAKVVNSDTIIVRNKAGTTEKRIQFSSVRGLRQSEATEAAYREEAKEFLRKKVIGKHVRVSVDGSKPANDGFEAKDVATVTEKGKNIGLLLVEEGYATVIRHRKDDTDRAPNYDELLAAQEKAQEEKKGIWSGKSPKIKQFVDVSESQQKAKIQLGTLQRQKKVPAVVDFVKSGSRFTLLIPREGVKLTLVLGGVRAPRAPGRGGEKGEEFGAEALDLANRRCNQRDVEVDIYDIDKVGGFIGDLYINRESFAKILVEEGFASVHGYSAEKSGNAQELFAAEKKAKEAKKGLWHSWDPTQDEDEETAAVETSTNDTPEAYENKPKDYRDVVITNIDSNGKIKIQEIGKGTAALTTLMSDFKKFHLDGKNSKPLGDAPKAGDYVAAQFSADGQWYRGRIRTNDRTAKKAEVVYIDYGNSEKIDWSKLRPLDQPQFTTQRLKAQAIDASLSFLQLPTAPEYFQDAIDFIAELTEGKELVASFDFVDTKDNVSYITLFDSGAGGKLPGPNDSINKEIVANGQAMVSQKLKAWERSSQHAAYLKHLKEVEAKAKEERLGMWEYGDITED</sequence>
<keyword evidence="17" id="KW-0186">Copper</keyword>
<dbReference type="FunFam" id="2.30.30.140:FF:000018">
    <property type="entry name" value="Serine/threonine-protein kinase 31"/>
    <property type="match status" value="1"/>
</dbReference>
<comment type="cofactor">
    <cofactor evidence="2">
        <name>Zn(2+)</name>
        <dbReference type="ChEBI" id="CHEBI:29105"/>
    </cofactor>
</comment>
<evidence type="ECO:0000256" key="9">
    <source>
        <dbReference type="ARBA" id="ARBA00020928"/>
    </source>
</evidence>
<evidence type="ECO:0000256" key="1">
    <source>
        <dbReference type="ARBA" id="ARBA00001935"/>
    </source>
</evidence>
<dbReference type="Gene3D" id="2.40.50.90">
    <property type="match status" value="5"/>
</dbReference>
<dbReference type="PANTHER" id="PTHR12302">
    <property type="entry name" value="EBNA2 BINDING PROTEIN P100"/>
    <property type="match status" value="1"/>
</dbReference>
<keyword evidence="23" id="KW-1185">Reference proteome</keyword>
<comment type="subcellular location">
    <subcellularLocation>
        <location evidence="3">Cytoplasm</location>
    </subcellularLocation>
</comment>
<dbReference type="AlphaFoldDB" id="A0A484FSZ0"/>
<dbReference type="SUPFAM" id="SSF49329">
    <property type="entry name" value="Cu,Zn superoxide dismutase-like"/>
    <property type="match status" value="1"/>
</dbReference>
<dbReference type="Pfam" id="PF00565">
    <property type="entry name" value="SNase"/>
    <property type="match status" value="5"/>
</dbReference>
<reference evidence="23" key="2">
    <citation type="journal article" date="2019" name="Mol. Plant Microbe Interact.">
        <title>Genome sequence resources for four phytopathogenic fungi from the Colletotrichum orbiculare species complex.</title>
        <authorList>
            <person name="Gan P."/>
            <person name="Tsushima A."/>
            <person name="Narusaka M."/>
            <person name="Narusaka Y."/>
            <person name="Takano Y."/>
            <person name="Kubo Y."/>
            <person name="Shirasu K."/>
        </authorList>
    </citation>
    <scope>GENOME REANNOTATION</scope>
    <source>
        <strain evidence="23">104-T / ATCC 96160 / CBS 514.97 / LARS 414 / MAFF 240422</strain>
    </source>
</reference>
<dbReference type="SUPFAM" id="SSF63748">
    <property type="entry name" value="Tudor/PWWP/MBT"/>
    <property type="match status" value="1"/>
</dbReference>
<dbReference type="FunFam" id="2.40.50.90:FF:000019">
    <property type="entry name" value="Transcription factor (Snd1/p100), putative"/>
    <property type="match status" value="1"/>
</dbReference>
<evidence type="ECO:0000256" key="11">
    <source>
        <dbReference type="ARBA" id="ARBA00022553"/>
    </source>
</evidence>
<feature type="region of interest" description="Disordered" evidence="19">
    <location>
        <begin position="817"/>
        <end position="844"/>
    </location>
</feature>
<keyword evidence="13" id="KW-0677">Repeat</keyword>
<dbReference type="SMART" id="SM00318">
    <property type="entry name" value="SNc"/>
    <property type="match status" value="4"/>
</dbReference>
<dbReference type="Proteomes" id="UP000014480">
    <property type="component" value="Unassembled WGS sequence"/>
</dbReference>
<evidence type="ECO:0000256" key="13">
    <source>
        <dbReference type="ARBA" id="ARBA00022737"/>
    </source>
</evidence>
<dbReference type="InterPro" id="IPR018152">
    <property type="entry name" value="SOD_Cu/Zn_BS"/>
</dbReference>
<keyword evidence="16" id="KW-0560">Oxidoreductase</keyword>
<comment type="subunit">
    <text evidence="5">Homodimer.</text>
</comment>
<dbReference type="EC" id="1.15.1.1" evidence="6"/>
<evidence type="ECO:0000256" key="4">
    <source>
        <dbReference type="ARBA" id="ARBA00010457"/>
    </source>
</evidence>
<dbReference type="PRINTS" id="PR00068">
    <property type="entry name" value="CUZNDISMTASE"/>
</dbReference>
<dbReference type="PROSITE" id="PS00087">
    <property type="entry name" value="SOD_CU_ZN_1"/>
    <property type="match status" value="1"/>
</dbReference>
<dbReference type="GO" id="GO:0005829">
    <property type="term" value="C:cytosol"/>
    <property type="evidence" value="ECO:0007669"/>
    <property type="project" value="TreeGrafter"/>
</dbReference>
<evidence type="ECO:0000256" key="19">
    <source>
        <dbReference type="SAM" id="MobiDB-lite"/>
    </source>
</evidence>